<organism evidence="4 5">
    <name type="scientific">Suttonella ornithocola</name>
    <dbReference type="NCBI Taxonomy" id="279832"/>
    <lineage>
        <taxon>Bacteria</taxon>
        <taxon>Pseudomonadati</taxon>
        <taxon>Pseudomonadota</taxon>
        <taxon>Gammaproteobacteria</taxon>
        <taxon>Cardiobacteriales</taxon>
        <taxon>Cardiobacteriaceae</taxon>
        <taxon>Suttonella</taxon>
    </lineage>
</organism>
<dbReference type="GO" id="GO:0033982">
    <property type="term" value="F:3-dehydro-L-gulonate-6-phosphate decarboxylase activity"/>
    <property type="evidence" value="ECO:0007669"/>
    <property type="project" value="UniProtKB-EC"/>
</dbReference>
<dbReference type="InterPro" id="IPR013785">
    <property type="entry name" value="Aldolase_TIM"/>
</dbReference>
<dbReference type="AlphaFoldDB" id="A0A380MNH8"/>
<dbReference type="OrthoDB" id="43475at2"/>
<accession>A0A380MNH8</accession>
<keyword evidence="2" id="KW-0119">Carbohydrate metabolism</keyword>
<dbReference type="SMART" id="SM00934">
    <property type="entry name" value="OMPdecase"/>
    <property type="match status" value="1"/>
</dbReference>
<dbReference type="PANTHER" id="PTHR35039:SF3">
    <property type="entry name" value="3-KETO-L-GULONATE-6-PHOSPHATE DECARBOXYLASE SGBH-RELATED"/>
    <property type="match status" value="1"/>
</dbReference>
<dbReference type="RefSeq" id="WP_072575942.1">
    <property type="nucleotide sequence ID" value="NZ_LWHB01000038.1"/>
</dbReference>
<evidence type="ECO:0000256" key="2">
    <source>
        <dbReference type="ARBA" id="ARBA00023277"/>
    </source>
</evidence>
<dbReference type="InterPro" id="IPR041710">
    <property type="entry name" value="HPS/KGPDC"/>
</dbReference>
<protein>
    <submittedName>
        <fullName evidence="4">3-keto-L-gulonate-6-phosphate decarboxylase sgbH</fullName>
        <ecNumber evidence="4">4.1.1.85</ecNumber>
    </submittedName>
</protein>
<dbReference type="FunFam" id="3.20.20.70:FF:000022">
    <property type="entry name" value="3-keto-L-gulonate-6-phosphate decarboxylase UlaD"/>
    <property type="match status" value="1"/>
</dbReference>
<evidence type="ECO:0000313" key="5">
    <source>
        <dbReference type="Proteomes" id="UP000254601"/>
    </source>
</evidence>
<gene>
    <name evidence="4" type="primary">sgbH</name>
    <name evidence="4" type="ORF">NCTC13337_00307</name>
</gene>
<dbReference type="InterPro" id="IPR001754">
    <property type="entry name" value="OMPdeCOase_dom"/>
</dbReference>
<evidence type="ECO:0000313" key="4">
    <source>
        <dbReference type="EMBL" id="SUO93586.1"/>
    </source>
</evidence>
<dbReference type="PANTHER" id="PTHR35039">
    <property type="entry name" value="3-KETO-L-GULONATE-6-PHOSPHATE DECARBOXYLASE SGBH-RELATED"/>
    <property type="match status" value="1"/>
</dbReference>
<dbReference type="CDD" id="cd04726">
    <property type="entry name" value="KGPDC_HPS"/>
    <property type="match status" value="1"/>
</dbReference>
<dbReference type="Pfam" id="PF00215">
    <property type="entry name" value="OMPdecase"/>
    <property type="match status" value="1"/>
</dbReference>
<dbReference type="SUPFAM" id="SSF51366">
    <property type="entry name" value="Ribulose-phoshate binding barrel"/>
    <property type="match status" value="1"/>
</dbReference>
<dbReference type="GO" id="GO:0004590">
    <property type="term" value="F:orotidine-5'-phosphate decarboxylase activity"/>
    <property type="evidence" value="ECO:0007669"/>
    <property type="project" value="InterPro"/>
</dbReference>
<name>A0A380MNH8_9GAMM</name>
<evidence type="ECO:0000259" key="3">
    <source>
        <dbReference type="SMART" id="SM00934"/>
    </source>
</evidence>
<proteinExistence type="predicted"/>
<sequence>MKPLLQIALDQSRLDKALEVADIAAPNVDIIEAGTILCLAEGRKAVETLRERYPNHILVADYKTADAGSTLAEIAFDAGADWFTVMCAASLATIEKAHEVAVARGKEVQIELFGNWTLEDAKAWANMGVKQAIYHRSRDAQASGQKWGEKDLNLLRELSAIGLELSITGGIVPEEIGIFKDINAKCFIAGRALADKETGAATAKAFHASIDEYWRD</sequence>
<dbReference type="InterPro" id="IPR011060">
    <property type="entry name" value="RibuloseP-bd_barrel"/>
</dbReference>
<feature type="domain" description="Orotidine 5'-phosphate decarboxylase" evidence="3">
    <location>
        <begin position="4"/>
        <end position="206"/>
    </location>
</feature>
<dbReference type="GO" id="GO:0019854">
    <property type="term" value="P:L-ascorbic acid catabolic process"/>
    <property type="evidence" value="ECO:0007669"/>
    <property type="project" value="TreeGrafter"/>
</dbReference>
<dbReference type="GO" id="GO:0006207">
    <property type="term" value="P:'de novo' pyrimidine nucleobase biosynthetic process"/>
    <property type="evidence" value="ECO:0007669"/>
    <property type="project" value="InterPro"/>
</dbReference>
<dbReference type="EMBL" id="UHIC01000001">
    <property type="protein sequence ID" value="SUO93586.1"/>
    <property type="molecule type" value="Genomic_DNA"/>
</dbReference>
<dbReference type="EC" id="4.1.1.85" evidence="4"/>
<dbReference type="Gene3D" id="3.20.20.70">
    <property type="entry name" value="Aldolase class I"/>
    <property type="match status" value="1"/>
</dbReference>
<dbReference type="NCBIfam" id="NF009831">
    <property type="entry name" value="PRK13305.1"/>
    <property type="match status" value="1"/>
</dbReference>
<dbReference type="Proteomes" id="UP000254601">
    <property type="component" value="Unassembled WGS sequence"/>
</dbReference>
<dbReference type="NCBIfam" id="NF009832">
    <property type="entry name" value="PRK13306.1"/>
    <property type="match status" value="1"/>
</dbReference>
<reference evidence="4 5" key="1">
    <citation type="submission" date="2018-06" db="EMBL/GenBank/DDBJ databases">
        <authorList>
            <consortium name="Pathogen Informatics"/>
            <person name="Doyle S."/>
        </authorList>
    </citation>
    <scope>NUCLEOTIDE SEQUENCE [LARGE SCALE GENOMIC DNA]</scope>
    <source>
        <strain evidence="4 5">NCTC13337</strain>
    </source>
</reference>
<evidence type="ECO:0000256" key="1">
    <source>
        <dbReference type="ARBA" id="ARBA00023239"/>
    </source>
</evidence>
<keyword evidence="1 4" id="KW-0456">Lyase</keyword>
<keyword evidence="5" id="KW-1185">Reference proteome</keyword>